<keyword evidence="2 5" id="KW-0238">DNA-binding</keyword>
<dbReference type="SMART" id="SM00354">
    <property type="entry name" value="HTH_LACI"/>
    <property type="match status" value="1"/>
</dbReference>
<protein>
    <submittedName>
        <fullName evidence="5">LacI family DNA-binding transcriptional regulator</fullName>
    </submittedName>
</protein>
<evidence type="ECO:0000256" key="1">
    <source>
        <dbReference type="ARBA" id="ARBA00023015"/>
    </source>
</evidence>
<evidence type="ECO:0000313" key="6">
    <source>
        <dbReference type="Proteomes" id="UP001174208"/>
    </source>
</evidence>
<dbReference type="Pfam" id="PF00356">
    <property type="entry name" value="LacI"/>
    <property type="match status" value="1"/>
</dbReference>
<dbReference type="RefSeq" id="WP_301209893.1">
    <property type="nucleotide sequence ID" value="NZ_JAROCF010000001.1"/>
</dbReference>
<dbReference type="CDD" id="cd06267">
    <property type="entry name" value="PBP1_LacI_sugar_binding-like"/>
    <property type="match status" value="1"/>
</dbReference>
<organism evidence="5 6">
    <name type="scientific">Leifsonia williamsii</name>
    <dbReference type="NCBI Taxonomy" id="3035919"/>
    <lineage>
        <taxon>Bacteria</taxon>
        <taxon>Bacillati</taxon>
        <taxon>Actinomycetota</taxon>
        <taxon>Actinomycetes</taxon>
        <taxon>Micrococcales</taxon>
        <taxon>Microbacteriaceae</taxon>
        <taxon>Leifsonia</taxon>
    </lineage>
</organism>
<dbReference type="CDD" id="cd01392">
    <property type="entry name" value="HTH_LacI"/>
    <property type="match status" value="1"/>
</dbReference>
<dbReference type="Gene3D" id="1.10.260.40">
    <property type="entry name" value="lambda repressor-like DNA-binding domains"/>
    <property type="match status" value="1"/>
</dbReference>
<evidence type="ECO:0000259" key="4">
    <source>
        <dbReference type="PROSITE" id="PS50932"/>
    </source>
</evidence>
<keyword evidence="6" id="KW-1185">Reference proteome</keyword>
<dbReference type="SUPFAM" id="SSF47413">
    <property type="entry name" value="lambda repressor-like DNA-binding domains"/>
    <property type="match status" value="1"/>
</dbReference>
<dbReference type="GO" id="GO:0003677">
    <property type="term" value="F:DNA binding"/>
    <property type="evidence" value="ECO:0007669"/>
    <property type="project" value="UniProtKB-KW"/>
</dbReference>
<evidence type="ECO:0000256" key="3">
    <source>
        <dbReference type="ARBA" id="ARBA00023163"/>
    </source>
</evidence>
<dbReference type="SUPFAM" id="SSF53822">
    <property type="entry name" value="Periplasmic binding protein-like I"/>
    <property type="match status" value="1"/>
</dbReference>
<dbReference type="InterPro" id="IPR010982">
    <property type="entry name" value="Lambda_DNA-bd_dom_sf"/>
</dbReference>
<sequence>MAVRLQDVAEYAGVSMKTVSNVVHDYPHVSPKMRERVRKAIDELGYRPNIMGRRLATGRTGLLALAFADVTLPYFAQLARVVADEAERRGYRVLLEQTEGTIEGERAVVSASESGLVDGMLFQPSVMNSAELAQSRTDVPIVVLGENAAPLTLDRIMIDNVAAATAATEHLLALGRRRIAFAGYEEHGPTRTSQLRIAGYQHALEEAGQTASPDLLIASETVSAAAAAQAVGAALDRGLRFDGLVCRDDLAAIGALRALQERGLHVPDDVAITGWDDTPMTAVTYPSLTSVAPDLRGLAERAIEMLLERVEGYDGMGRHELAAFSLVERESSSAS</sequence>
<gene>
    <name evidence="5" type="ORF">P5G50_01335</name>
</gene>
<dbReference type="PANTHER" id="PTHR30146:SF109">
    <property type="entry name" value="HTH-TYPE TRANSCRIPTIONAL REGULATOR GALS"/>
    <property type="match status" value="1"/>
</dbReference>
<comment type="caution">
    <text evidence="5">The sequence shown here is derived from an EMBL/GenBank/DDBJ whole genome shotgun (WGS) entry which is preliminary data.</text>
</comment>
<accession>A0ABT8K6L2</accession>
<name>A0ABT8K6L2_9MICO</name>
<keyword evidence="1" id="KW-0805">Transcription regulation</keyword>
<dbReference type="PANTHER" id="PTHR30146">
    <property type="entry name" value="LACI-RELATED TRANSCRIPTIONAL REPRESSOR"/>
    <property type="match status" value="1"/>
</dbReference>
<proteinExistence type="predicted"/>
<dbReference type="InterPro" id="IPR000843">
    <property type="entry name" value="HTH_LacI"/>
</dbReference>
<dbReference type="EMBL" id="JAROCF010000001">
    <property type="protein sequence ID" value="MDN4613080.1"/>
    <property type="molecule type" value="Genomic_DNA"/>
</dbReference>
<dbReference type="Gene3D" id="3.40.50.2300">
    <property type="match status" value="2"/>
</dbReference>
<evidence type="ECO:0000256" key="2">
    <source>
        <dbReference type="ARBA" id="ARBA00023125"/>
    </source>
</evidence>
<dbReference type="PROSITE" id="PS00356">
    <property type="entry name" value="HTH_LACI_1"/>
    <property type="match status" value="1"/>
</dbReference>
<feature type="domain" description="HTH lacI-type" evidence="4">
    <location>
        <begin position="3"/>
        <end position="57"/>
    </location>
</feature>
<dbReference type="Proteomes" id="UP001174208">
    <property type="component" value="Unassembled WGS sequence"/>
</dbReference>
<dbReference type="PROSITE" id="PS50932">
    <property type="entry name" value="HTH_LACI_2"/>
    <property type="match status" value="1"/>
</dbReference>
<dbReference type="InterPro" id="IPR028082">
    <property type="entry name" value="Peripla_BP_I"/>
</dbReference>
<dbReference type="InterPro" id="IPR046335">
    <property type="entry name" value="LacI/GalR-like_sensor"/>
</dbReference>
<reference evidence="5" key="1">
    <citation type="submission" date="2023-06" db="EMBL/GenBank/DDBJ databases">
        <title>MT1 and MT2 Draft Genomes of Novel Species.</title>
        <authorList>
            <person name="Venkateswaran K."/>
        </authorList>
    </citation>
    <scope>NUCLEOTIDE SEQUENCE</scope>
    <source>
        <strain evidence="5">F6_8S_P_1B</strain>
    </source>
</reference>
<evidence type="ECO:0000313" key="5">
    <source>
        <dbReference type="EMBL" id="MDN4613080.1"/>
    </source>
</evidence>
<keyword evidence="3" id="KW-0804">Transcription</keyword>
<dbReference type="Pfam" id="PF13377">
    <property type="entry name" value="Peripla_BP_3"/>
    <property type="match status" value="1"/>
</dbReference>